<comment type="caution">
    <text evidence="3">The sequence shown here is derived from an EMBL/GenBank/DDBJ whole genome shotgun (WGS) entry which is preliminary data.</text>
</comment>
<feature type="domain" description="BPTI/Kunitz inhibitor" evidence="2">
    <location>
        <begin position="129"/>
        <end position="181"/>
    </location>
</feature>
<protein>
    <recommendedName>
        <fullName evidence="2">BPTI/Kunitz inhibitor domain-containing protein</fullName>
    </recommendedName>
</protein>
<feature type="signal peptide" evidence="1">
    <location>
        <begin position="1"/>
        <end position="17"/>
    </location>
</feature>
<evidence type="ECO:0000313" key="3">
    <source>
        <dbReference type="EMBL" id="CAI5444950.1"/>
    </source>
</evidence>
<dbReference type="InterPro" id="IPR002223">
    <property type="entry name" value="Kunitz_BPTI"/>
</dbReference>
<evidence type="ECO:0000313" key="4">
    <source>
        <dbReference type="Proteomes" id="UP001152747"/>
    </source>
</evidence>
<dbReference type="InterPro" id="IPR053014">
    <property type="entry name" value="Cuticle_assoc_divergent"/>
</dbReference>
<dbReference type="PANTHER" id="PTHR46339:SF7">
    <property type="entry name" value="BPTI_KUNITZ INHIBITOR DOMAIN-CONTAINING PROTEIN"/>
    <property type="match status" value="1"/>
</dbReference>
<dbReference type="InterPro" id="IPR028150">
    <property type="entry name" value="Lustrin_cystein"/>
</dbReference>
<keyword evidence="4" id="KW-1185">Reference proteome</keyword>
<dbReference type="InterPro" id="IPR006150">
    <property type="entry name" value="Cys_repeat_1"/>
</dbReference>
<dbReference type="InterPro" id="IPR036880">
    <property type="entry name" value="Kunitz_BPTI_sf"/>
</dbReference>
<dbReference type="GO" id="GO:0004867">
    <property type="term" value="F:serine-type endopeptidase inhibitor activity"/>
    <property type="evidence" value="ECO:0007669"/>
    <property type="project" value="InterPro"/>
</dbReference>
<keyword evidence="1" id="KW-0732">Signal</keyword>
<accession>A0A9P1IH50</accession>
<gene>
    <name evidence="3" type="ORF">CAMP_LOCUS7587</name>
</gene>
<dbReference type="EMBL" id="CANHGI010000003">
    <property type="protein sequence ID" value="CAI5444950.1"/>
    <property type="molecule type" value="Genomic_DNA"/>
</dbReference>
<dbReference type="OrthoDB" id="5770917at2759"/>
<sequence length="201" mass="22459">MIFPLLLMLLCNILIGAEKCVSNEECDAKWPEAECIRSRCRCPMNTLRKKSASRGFVCLATMDANGLSGAPLTCPTPEGAGYQTIYRDENGEILKCSSKKNDCPDGYECIQGLSILGQLDGVCCPNQAKTCSHPIFDHPDDGFLTRWGFDGEHCIEFKWNPDRPSSANNFKTRAHCQDYCIPSATINNLSNYTPFFIRKRK</sequence>
<dbReference type="Pfam" id="PF00014">
    <property type="entry name" value="Kunitz_BPTI"/>
    <property type="match status" value="1"/>
</dbReference>
<dbReference type="Gene3D" id="4.10.410.10">
    <property type="entry name" value="Pancreatic trypsin inhibitor Kunitz domain"/>
    <property type="match status" value="1"/>
</dbReference>
<feature type="chain" id="PRO_5040203487" description="BPTI/Kunitz inhibitor domain-containing protein" evidence="1">
    <location>
        <begin position="18"/>
        <end position="201"/>
    </location>
</feature>
<proteinExistence type="predicted"/>
<evidence type="ECO:0000259" key="2">
    <source>
        <dbReference type="SMART" id="SM00131"/>
    </source>
</evidence>
<name>A0A9P1IH50_9PELO</name>
<organism evidence="3 4">
    <name type="scientific">Caenorhabditis angaria</name>
    <dbReference type="NCBI Taxonomy" id="860376"/>
    <lineage>
        <taxon>Eukaryota</taxon>
        <taxon>Metazoa</taxon>
        <taxon>Ecdysozoa</taxon>
        <taxon>Nematoda</taxon>
        <taxon>Chromadorea</taxon>
        <taxon>Rhabditida</taxon>
        <taxon>Rhabditina</taxon>
        <taxon>Rhabditomorpha</taxon>
        <taxon>Rhabditoidea</taxon>
        <taxon>Rhabditidae</taxon>
        <taxon>Peloderinae</taxon>
        <taxon>Caenorhabditis</taxon>
    </lineage>
</organism>
<dbReference type="Proteomes" id="UP001152747">
    <property type="component" value="Unassembled WGS sequence"/>
</dbReference>
<dbReference type="Pfam" id="PF14625">
    <property type="entry name" value="Lustrin_cystein"/>
    <property type="match status" value="1"/>
</dbReference>
<dbReference type="SUPFAM" id="SSF57362">
    <property type="entry name" value="BPTI-like"/>
    <property type="match status" value="1"/>
</dbReference>
<dbReference type="PANTHER" id="PTHR46339">
    <property type="entry name" value="PROTEIN CBG15282-RELATED"/>
    <property type="match status" value="1"/>
</dbReference>
<dbReference type="AlphaFoldDB" id="A0A9P1IH50"/>
<evidence type="ECO:0000256" key="1">
    <source>
        <dbReference type="SAM" id="SignalP"/>
    </source>
</evidence>
<dbReference type="SMART" id="SM00289">
    <property type="entry name" value="WR1"/>
    <property type="match status" value="1"/>
</dbReference>
<dbReference type="SMART" id="SM00131">
    <property type="entry name" value="KU"/>
    <property type="match status" value="1"/>
</dbReference>
<reference evidence="3" key="1">
    <citation type="submission" date="2022-11" db="EMBL/GenBank/DDBJ databases">
        <authorList>
            <person name="Kikuchi T."/>
        </authorList>
    </citation>
    <scope>NUCLEOTIDE SEQUENCE</scope>
    <source>
        <strain evidence="3">PS1010</strain>
    </source>
</reference>